<feature type="transmembrane region" description="Helical" evidence="1">
    <location>
        <begin position="95"/>
        <end position="118"/>
    </location>
</feature>
<reference evidence="2 3" key="1">
    <citation type="submission" date="2021-03" db="EMBL/GenBank/DDBJ databases">
        <authorList>
            <person name="Stanton E."/>
        </authorList>
    </citation>
    <scope>NUCLEOTIDE SEQUENCE [LARGE SCALE GENOMIC DNA]</scope>
    <source>
        <strain evidence="2 3">2020EL-00037</strain>
    </source>
</reference>
<keyword evidence="1" id="KW-0472">Membrane</keyword>
<evidence type="ECO:0000256" key="1">
    <source>
        <dbReference type="SAM" id="Phobius"/>
    </source>
</evidence>
<name>A0AAP2BIJ7_KLEOX</name>
<feature type="transmembrane region" description="Helical" evidence="1">
    <location>
        <begin position="55"/>
        <end position="75"/>
    </location>
</feature>
<accession>A0AAP2BIJ7</accession>
<evidence type="ECO:0000313" key="2">
    <source>
        <dbReference type="EMBL" id="MBQ0600871.1"/>
    </source>
</evidence>
<organism evidence="2 3">
    <name type="scientific">Klebsiella oxytoca</name>
    <dbReference type="NCBI Taxonomy" id="571"/>
    <lineage>
        <taxon>Bacteria</taxon>
        <taxon>Pseudomonadati</taxon>
        <taxon>Pseudomonadota</taxon>
        <taxon>Gammaproteobacteria</taxon>
        <taxon>Enterobacterales</taxon>
        <taxon>Enterobacteriaceae</taxon>
        <taxon>Klebsiella/Raoultella group</taxon>
        <taxon>Klebsiella</taxon>
    </lineage>
</organism>
<gene>
    <name evidence="2" type="ORF">J7S78_13820</name>
</gene>
<comment type="caution">
    <text evidence="2">The sequence shown here is derived from an EMBL/GenBank/DDBJ whole genome shotgun (WGS) entry which is preliminary data.</text>
</comment>
<dbReference type="EMBL" id="JAGKON010000013">
    <property type="protein sequence ID" value="MBQ0600871.1"/>
    <property type="molecule type" value="Genomic_DNA"/>
</dbReference>
<feature type="transmembrane region" description="Helical" evidence="1">
    <location>
        <begin position="203"/>
        <end position="223"/>
    </location>
</feature>
<evidence type="ECO:0000313" key="3">
    <source>
        <dbReference type="Proteomes" id="UP000673434"/>
    </source>
</evidence>
<feature type="transmembrane region" description="Helical" evidence="1">
    <location>
        <begin position="21"/>
        <end position="49"/>
    </location>
</feature>
<protein>
    <recommendedName>
        <fullName evidence="4">Transmembrane protein</fullName>
    </recommendedName>
</protein>
<proteinExistence type="predicted"/>
<dbReference type="AlphaFoldDB" id="A0AAP2BIJ7"/>
<keyword evidence="1" id="KW-0812">Transmembrane</keyword>
<keyword evidence="1" id="KW-1133">Transmembrane helix</keyword>
<dbReference type="Proteomes" id="UP000673434">
    <property type="component" value="Unassembled WGS sequence"/>
</dbReference>
<feature type="transmembrane region" description="Helical" evidence="1">
    <location>
        <begin position="155"/>
        <end position="182"/>
    </location>
</feature>
<sequence>MHNYPRKLAISEWNTMLFHSLKIMFSVSGLLMLAVIIGFGGGAISLIMGQVTMQGLGYFIIQPAVFAIYFVCLLARYRSGNTSLPIGKEFRNVILNVLMGIAVTILLLLLLWSIRIYIPTASAADVQPAITNAPVGLSPQPFKATPVSFGSVFPVMFNIFSIATFSVLGFVPFVAVIIGALVNCNAPLHRNLGLLFRGLYRNIGTMVVFSIFTLCLMALWSYMAVKSEYLIFLSALPLAFLSVFSYVIAEQIYMPEKCLFKRGSVQGVNPHTRF</sequence>
<evidence type="ECO:0008006" key="4">
    <source>
        <dbReference type="Google" id="ProtNLM"/>
    </source>
</evidence>
<feature type="transmembrane region" description="Helical" evidence="1">
    <location>
        <begin position="229"/>
        <end position="249"/>
    </location>
</feature>
<dbReference type="RefSeq" id="WP_210846274.1">
    <property type="nucleotide sequence ID" value="NZ_JAGKON010000013.1"/>
</dbReference>
<keyword evidence="3" id="KW-1185">Reference proteome</keyword>